<feature type="region of interest" description="Disordered" evidence="1">
    <location>
        <begin position="244"/>
        <end position="265"/>
    </location>
</feature>
<dbReference type="OrthoDB" id="5093543at2759"/>
<name>A0A553I0B2_9PEZI</name>
<dbReference type="Proteomes" id="UP000319160">
    <property type="component" value="Unassembled WGS sequence"/>
</dbReference>
<dbReference type="Pfam" id="PF00082">
    <property type="entry name" value="Peptidase_S8"/>
    <property type="match status" value="1"/>
</dbReference>
<feature type="region of interest" description="Disordered" evidence="1">
    <location>
        <begin position="334"/>
        <end position="353"/>
    </location>
</feature>
<dbReference type="CDD" id="cd07491">
    <property type="entry name" value="Peptidases_S8_7"/>
    <property type="match status" value="1"/>
</dbReference>
<evidence type="ECO:0000313" key="3">
    <source>
        <dbReference type="EMBL" id="TRX93639.1"/>
    </source>
</evidence>
<dbReference type="STRING" id="2512241.A0A553I0B2"/>
<dbReference type="InterPro" id="IPR000209">
    <property type="entry name" value="Peptidase_S8/S53_dom"/>
</dbReference>
<dbReference type="AlphaFoldDB" id="A0A553I0B2"/>
<gene>
    <name evidence="3" type="ORF">FHL15_005611</name>
</gene>
<feature type="region of interest" description="Disordered" evidence="1">
    <location>
        <begin position="1"/>
        <end position="36"/>
    </location>
</feature>
<accession>A0A553I0B2</accession>
<dbReference type="GO" id="GO:0004252">
    <property type="term" value="F:serine-type endopeptidase activity"/>
    <property type="evidence" value="ECO:0007669"/>
    <property type="project" value="InterPro"/>
</dbReference>
<dbReference type="Gene3D" id="3.40.50.200">
    <property type="entry name" value="Peptidase S8/S53 domain"/>
    <property type="match status" value="1"/>
</dbReference>
<evidence type="ECO:0000256" key="1">
    <source>
        <dbReference type="SAM" id="MobiDB-lite"/>
    </source>
</evidence>
<sequence>MDERKKPKGNKDKGRITKHVLKEQVSNRRQNDQKEEDKLLDLLEKALKGFPKTCSDTCNPHKCEDVYDVENHEEAMKLKDELKTFEMEHLHKLTSANSVRFGRQTLLHIMVNEWSKDDWSLKQKRFLGWMLQQQNFRIMLEDQNEDGVTPMHIALSKKVDEFVNCVLEAKGLGGIINILKKDSTSTGNCLHIATKYNFPNLKAMIDKCTDNKDVLVSTNRSHRDTPLHVAVKDLILPVMIEDLPEEPPEEAPDNSPFDTDSNQGDGEYEQVTFVKADFSRDHEEDDSDYHPSQQDADADNSTDGKDSENGEPNQYRPETHEERLERLRTILATLEKETTRPRPPLPHHTHKEGRLGHVDTLLLRAGTSPEFIELPPSHNVRLLVEANPEALEMLNEAERTPYREREEALLNDPDVQKVISEYATQPVHELEEEDSDSNSMSDLECQQIVEDRKKWARRMIVVKDPVAHYIRSYCLRHSKSREDAMKRLYQPGKECHIEFDLAGMPDTVIPQAYLDQLALHLKFESILKYVALPALSIERQPLSNNTKSSQLIAPSLPRGGCSDLVAVFDWLWRNGVREIIKVMVVDDRDRPHADAAIVEALYGFKVEEWDWKRVDLCSDVIHDASPTVKEVSLYCSGNNAVLMGWASAEGLGNSKKFPQLEKVNIYVRDGLEDVDVRKRNTDRCKASIEKHREISPNHEKIQVEIIPDKNKVSFSSEFYNATDGRDPPWIESIQNFSRFLKAASDKMGDITPIKIAIIDDGIDATVVGLHTKIVGGATFCPYPHSSELVNSYFVPSGKHGTLMAQLICRLCPDVQLYIARLEELPTSTGNGRRVTARSAAKAVDWAINCGVNIISMSWTIQTTGTDNPDMKNLQTAINRANTSHILMFCSASDQGGHTPERCYPGDWNQCVRIGGATFAGDKLTWVDDKVDFWFPGRNVPFPSSDGKTVAYESGSSVATAAATGLAGVLLYAARLVYTNKTEIFQDRDELQNALKNMASGSDKKFPRCNEILGRLFKEKLWKEKKRHMPSTERGNRGLSIETLSWDRVSQPALKELVDHIQIAVGVWLHVMPDPWLATVGY</sequence>
<feature type="compositionally biased region" description="Polar residues" evidence="1">
    <location>
        <begin position="290"/>
        <end position="301"/>
    </location>
</feature>
<feature type="domain" description="Peptidase S8/S53" evidence="2">
    <location>
        <begin position="753"/>
        <end position="1001"/>
    </location>
</feature>
<dbReference type="Gene3D" id="1.25.40.20">
    <property type="entry name" value="Ankyrin repeat-containing domain"/>
    <property type="match status" value="1"/>
</dbReference>
<evidence type="ECO:0000313" key="4">
    <source>
        <dbReference type="Proteomes" id="UP000319160"/>
    </source>
</evidence>
<evidence type="ECO:0000259" key="2">
    <source>
        <dbReference type="Pfam" id="PF00082"/>
    </source>
</evidence>
<dbReference type="GO" id="GO:0006508">
    <property type="term" value="P:proteolysis"/>
    <property type="evidence" value="ECO:0007669"/>
    <property type="project" value="InterPro"/>
</dbReference>
<dbReference type="InterPro" id="IPR036852">
    <property type="entry name" value="Peptidase_S8/S53_dom_sf"/>
</dbReference>
<organism evidence="3 4">
    <name type="scientific">Xylaria flabelliformis</name>
    <dbReference type="NCBI Taxonomy" id="2512241"/>
    <lineage>
        <taxon>Eukaryota</taxon>
        <taxon>Fungi</taxon>
        <taxon>Dikarya</taxon>
        <taxon>Ascomycota</taxon>
        <taxon>Pezizomycotina</taxon>
        <taxon>Sordariomycetes</taxon>
        <taxon>Xylariomycetidae</taxon>
        <taxon>Xylariales</taxon>
        <taxon>Xylariaceae</taxon>
        <taxon>Xylaria</taxon>
    </lineage>
</organism>
<dbReference type="SUPFAM" id="SSF48403">
    <property type="entry name" value="Ankyrin repeat"/>
    <property type="match status" value="1"/>
</dbReference>
<keyword evidence="4" id="KW-1185">Reference proteome</keyword>
<dbReference type="SUPFAM" id="SSF52743">
    <property type="entry name" value="Subtilisin-like"/>
    <property type="match status" value="1"/>
</dbReference>
<proteinExistence type="predicted"/>
<feature type="region of interest" description="Disordered" evidence="1">
    <location>
        <begin position="280"/>
        <end position="323"/>
    </location>
</feature>
<reference evidence="4" key="1">
    <citation type="submission" date="2019-06" db="EMBL/GenBank/DDBJ databases">
        <title>Draft genome sequence of the griseofulvin-producing fungus Xylaria cubensis strain G536.</title>
        <authorList>
            <person name="Mead M.E."/>
            <person name="Raja H.A."/>
            <person name="Steenwyk J.L."/>
            <person name="Knowles S.L."/>
            <person name="Oberlies N.H."/>
            <person name="Rokas A."/>
        </authorList>
    </citation>
    <scope>NUCLEOTIDE SEQUENCE [LARGE SCALE GENOMIC DNA]</scope>
    <source>
        <strain evidence="4">G536</strain>
    </source>
</reference>
<comment type="caution">
    <text evidence="3">The sequence shown here is derived from an EMBL/GenBank/DDBJ whole genome shotgun (WGS) entry which is preliminary data.</text>
</comment>
<dbReference type="EMBL" id="VFLP01000028">
    <property type="protein sequence ID" value="TRX93639.1"/>
    <property type="molecule type" value="Genomic_DNA"/>
</dbReference>
<dbReference type="InterPro" id="IPR036770">
    <property type="entry name" value="Ankyrin_rpt-contain_sf"/>
</dbReference>
<protein>
    <recommendedName>
        <fullName evidence="2">Peptidase S8/S53 domain-containing protein</fullName>
    </recommendedName>
</protein>